<gene>
    <name evidence="2" type="ORF">STA1M1_19990</name>
</gene>
<evidence type="ECO:0000313" key="2">
    <source>
        <dbReference type="EMBL" id="GKY88130.1"/>
    </source>
</evidence>
<comment type="caution">
    <text evidence="2">The sequence shown here is derived from an EMBL/GenBank/DDBJ whole genome shotgun (WGS) entry which is preliminary data.</text>
</comment>
<dbReference type="InterPro" id="IPR000157">
    <property type="entry name" value="TIR_dom"/>
</dbReference>
<name>A0ABQ5LT09_9RHOB</name>
<protein>
    <recommendedName>
        <fullName evidence="1">TIR domain-containing protein</fullName>
    </recommendedName>
</protein>
<dbReference type="Pfam" id="PF13676">
    <property type="entry name" value="TIR_2"/>
    <property type="match status" value="1"/>
</dbReference>
<evidence type="ECO:0000259" key="1">
    <source>
        <dbReference type="Pfam" id="PF13676"/>
    </source>
</evidence>
<dbReference type="Proteomes" id="UP001144205">
    <property type="component" value="Unassembled WGS sequence"/>
</dbReference>
<sequence>MINQSSIRAYAGRAEIRKSEQIVNEALVAGKQTAFLSHSHRDAELAKGLQGYLQAQGWMVYIDWEDTSMPPKPNRETAQKIKGRIKRLDWFIFLATANSANSRWCPWEIGFADGVKNIDKIVIVPTRDSAGNNHGSEYLDLYRHVDTAQGGGVGVFRPTDKRGVLLEDVTP</sequence>
<accession>A0ABQ5LT09</accession>
<proteinExistence type="predicted"/>
<dbReference type="InterPro" id="IPR035897">
    <property type="entry name" value="Toll_tir_struct_dom_sf"/>
</dbReference>
<organism evidence="2 3">
    <name type="scientific">Sinisalibacter aestuarii</name>
    <dbReference type="NCBI Taxonomy" id="2949426"/>
    <lineage>
        <taxon>Bacteria</taxon>
        <taxon>Pseudomonadati</taxon>
        <taxon>Pseudomonadota</taxon>
        <taxon>Alphaproteobacteria</taxon>
        <taxon>Rhodobacterales</taxon>
        <taxon>Roseobacteraceae</taxon>
        <taxon>Sinisalibacter</taxon>
    </lineage>
</organism>
<dbReference type="Gene3D" id="3.40.50.10140">
    <property type="entry name" value="Toll/interleukin-1 receptor homology (TIR) domain"/>
    <property type="match status" value="1"/>
</dbReference>
<dbReference type="EMBL" id="BROH01000005">
    <property type="protein sequence ID" value="GKY88130.1"/>
    <property type="molecule type" value="Genomic_DNA"/>
</dbReference>
<evidence type="ECO:0000313" key="3">
    <source>
        <dbReference type="Proteomes" id="UP001144205"/>
    </source>
</evidence>
<keyword evidence="3" id="KW-1185">Reference proteome</keyword>
<dbReference type="RefSeq" id="WP_281842172.1">
    <property type="nucleotide sequence ID" value="NZ_BROH01000005.1"/>
</dbReference>
<dbReference type="SUPFAM" id="SSF52200">
    <property type="entry name" value="Toll/Interleukin receptor TIR domain"/>
    <property type="match status" value="1"/>
</dbReference>
<reference evidence="2" key="1">
    <citation type="journal article" date="2023" name="Int. J. Syst. Evol. Microbiol.">
        <title>Sinisalibacter aestuarii sp. nov., isolated from estuarine sediment of the Arakawa River.</title>
        <authorList>
            <person name="Arafat S.T."/>
            <person name="Hirano S."/>
            <person name="Sato A."/>
            <person name="Takeuchi K."/>
            <person name="Yasuda T."/>
            <person name="Terahara T."/>
            <person name="Hamada M."/>
            <person name="Kobayashi T."/>
        </authorList>
    </citation>
    <scope>NUCLEOTIDE SEQUENCE</scope>
    <source>
        <strain evidence="2">B-399</strain>
    </source>
</reference>
<feature type="domain" description="TIR" evidence="1">
    <location>
        <begin position="35"/>
        <end position="142"/>
    </location>
</feature>